<proteinExistence type="predicted"/>
<accession>A0AAV7LGL8</accession>
<reference evidence="2" key="1">
    <citation type="journal article" date="2022" name="bioRxiv">
        <title>Sequencing and chromosome-scale assembly of the giantPleurodeles waltlgenome.</title>
        <authorList>
            <person name="Brown T."/>
            <person name="Elewa A."/>
            <person name="Iarovenko S."/>
            <person name="Subramanian E."/>
            <person name="Araus A.J."/>
            <person name="Petzold A."/>
            <person name="Susuki M."/>
            <person name="Suzuki K.-i.T."/>
            <person name="Hayashi T."/>
            <person name="Toyoda A."/>
            <person name="Oliveira C."/>
            <person name="Osipova E."/>
            <person name="Leigh N.D."/>
            <person name="Simon A."/>
            <person name="Yun M.H."/>
        </authorList>
    </citation>
    <scope>NUCLEOTIDE SEQUENCE</scope>
    <source>
        <strain evidence="2">20211129_DDA</strain>
        <tissue evidence="2">Liver</tissue>
    </source>
</reference>
<evidence type="ECO:0000256" key="1">
    <source>
        <dbReference type="SAM" id="MobiDB-lite"/>
    </source>
</evidence>
<dbReference type="Gene3D" id="3.30.70.1820">
    <property type="entry name" value="L1 transposable element, RRM domain"/>
    <property type="match status" value="1"/>
</dbReference>
<gene>
    <name evidence="2" type="ORF">NDU88_003266</name>
</gene>
<sequence>MLQSIYDSTKELQTETRAESRWARMGTQHLQGTVPQGGKIMCGNQRETKHNGGKDNGSSSRLEALRLQTAAHDGQLPDIMWKLEDQETRQRRNNLRFLGIREGAEENDIRPFMIKMLRDAFPELTNWD</sequence>
<dbReference type="EMBL" id="JANPWB010000015">
    <property type="protein sequence ID" value="KAJ1090129.1"/>
    <property type="molecule type" value="Genomic_DNA"/>
</dbReference>
<evidence type="ECO:0000313" key="2">
    <source>
        <dbReference type="EMBL" id="KAJ1090129.1"/>
    </source>
</evidence>
<keyword evidence="3" id="KW-1185">Reference proteome</keyword>
<comment type="caution">
    <text evidence="2">The sequence shown here is derived from an EMBL/GenBank/DDBJ whole genome shotgun (WGS) entry which is preliminary data.</text>
</comment>
<dbReference type="AlphaFoldDB" id="A0AAV7LGL8"/>
<protein>
    <submittedName>
        <fullName evidence="2">Uncharacterized protein</fullName>
    </submittedName>
</protein>
<evidence type="ECO:0000313" key="3">
    <source>
        <dbReference type="Proteomes" id="UP001066276"/>
    </source>
</evidence>
<name>A0AAV7LGL8_PLEWA</name>
<organism evidence="2 3">
    <name type="scientific">Pleurodeles waltl</name>
    <name type="common">Iberian ribbed newt</name>
    <dbReference type="NCBI Taxonomy" id="8319"/>
    <lineage>
        <taxon>Eukaryota</taxon>
        <taxon>Metazoa</taxon>
        <taxon>Chordata</taxon>
        <taxon>Craniata</taxon>
        <taxon>Vertebrata</taxon>
        <taxon>Euteleostomi</taxon>
        <taxon>Amphibia</taxon>
        <taxon>Batrachia</taxon>
        <taxon>Caudata</taxon>
        <taxon>Salamandroidea</taxon>
        <taxon>Salamandridae</taxon>
        <taxon>Pleurodelinae</taxon>
        <taxon>Pleurodeles</taxon>
    </lineage>
</organism>
<feature type="region of interest" description="Disordered" evidence="1">
    <location>
        <begin position="25"/>
        <end position="59"/>
    </location>
</feature>
<dbReference type="Proteomes" id="UP001066276">
    <property type="component" value="Chromosome 11"/>
</dbReference>